<dbReference type="PRINTS" id="PR01345">
    <property type="entry name" value="CERVTRCPTASE"/>
</dbReference>
<dbReference type="AlphaFoldDB" id="A0AAV2SXK8"/>
<gene>
    <name evidence="2" type="ORF">MNOR_LOCUS42012</name>
</gene>
<dbReference type="PROSITE" id="PS50878">
    <property type="entry name" value="RT_POL"/>
    <property type="match status" value="1"/>
</dbReference>
<proteinExistence type="predicted"/>
<evidence type="ECO:0000313" key="2">
    <source>
        <dbReference type="EMBL" id="CAL4255838.1"/>
    </source>
</evidence>
<dbReference type="Pfam" id="PF00078">
    <property type="entry name" value="RVT_1"/>
    <property type="match status" value="1"/>
</dbReference>
<protein>
    <recommendedName>
        <fullName evidence="1">Reverse transcriptase domain-containing protein</fullName>
    </recommendedName>
</protein>
<feature type="domain" description="Reverse transcriptase" evidence="1">
    <location>
        <begin position="1"/>
        <end position="138"/>
    </location>
</feature>
<dbReference type="InterPro" id="IPR000477">
    <property type="entry name" value="RT_dom"/>
</dbReference>
<sequence>MDPRILRNRKFTVIANGTISQQEEVMSGVPQGTVLAAILFIIMIADIDEKIKECMVRCFADDTRVSKKIEEETDKQKLQEALNLIFEWAEENLMVFNEDKFEQLTYGNTENVTITAYKNPSDIDIKNGEIVKDLGIVTNKSMSFKEHIRSVVLACKRISGMILRTFTTRDPEIMLKLFNTYIRSKIEYCCCIWSPNLQCEIDELERLQKTFTSKINGLEDKDYHERLQILNLYSLERRRERYLIIYAWQMIEGIKENVLNLESTKNGRSRAIWSRPIRWSYKGKKIKHSSRSIVHNSTAKRMERLFNCLPLHIKNIENKTVETFKRALDKWLQTIPDLPKIDNYGARVAAVNNSIINQAAVARRQ</sequence>
<name>A0AAV2SXK8_MEGNR</name>
<reference evidence="2 3" key="1">
    <citation type="submission" date="2024-05" db="EMBL/GenBank/DDBJ databases">
        <authorList>
            <person name="Wallberg A."/>
        </authorList>
    </citation>
    <scope>NUCLEOTIDE SEQUENCE [LARGE SCALE GENOMIC DNA]</scope>
</reference>
<dbReference type="PANTHER" id="PTHR33332">
    <property type="entry name" value="REVERSE TRANSCRIPTASE DOMAIN-CONTAINING PROTEIN"/>
    <property type="match status" value="1"/>
</dbReference>
<organism evidence="2 3">
    <name type="scientific">Meganyctiphanes norvegica</name>
    <name type="common">Northern krill</name>
    <name type="synonym">Thysanopoda norvegica</name>
    <dbReference type="NCBI Taxonomy" id="48144"/>
    <lineage>
        <taxon>Eukaryota</taxon>
        <taxon>Metazoa</taxon>
        <taxon>Ecdysozoa</taxon>
        <taxon>Arthropoda</taxon>
        <taxon>Crustacea</taxon>
        <taxon>Multicrustacea</taxon>
        <taxon>Malacostraca</taxon>
        <taxon>Eumalacostraca</taxon>
        <taxon>Eucarida</taxon>
        <taxon>Euphausiacea</taxon>
        <taxon>Euphausiidae</taxon>
        <taxon>Meganyctiphanes</taxon>
    </lineage>
</organism>
<accession>A0AAV2SXK8</accession>
<comment type="caution">
    <text evidence="2">The sequence shown here is derived from an EMBL/GenBank/DDBJ whole genome shotgun (WGS) entry which is preliminary data.</text>
</comment>
<feature type="non-terminal residue" evidence="2">
    <location>
        <position position="365"/>
    </location>
</feature>
<keyword evidence="3" id="KW-1185">Reference proteome</keyword>
<dbReference type="Proteomes" id="UP001497623">
    <property type="component" value="Unassembled WGS sequence"/>
</dbReference>
<evidence type="ECO:0000259" key="1">
    <source>
        <dbReference type="PROSITE" id="PS50878"/>
    </source>
</evidence>
<evidence type="ECO:0000313" key="3">
    <source>
        <dbReference type="Proteomes" id="UP001497623"/>
    </source>
</evidence>
<dbReference type="EMBL" id="CAXKWB010187984">
    <property type="protein sequence ID" value="CAL4255838.1"/>
    <property type="molecule type" value="Genomic_DNA"/>
</dbReference>